<accession>A0A483G7W7</accession>
<proteinExistence type="predicted"/>
<dbReference type="RefSeq" id="WP_040164953.1">
    <property type="nucleotide sequence ID" value="NZ_JAYNBO010000006.1"/>
</dbReference>
<evidence type="ECO:0000259" key="3">
    <source>
        <dbReference type="Pfam" id="PF06120"/>
    </source>
</evidence>
<comment type="caution">
    <text evidence="6">The sequence shown here is derived from an EMBL/GenBank/DDBJ whole genome shotgun (WGS) entry which is preliminary data.</text>
</comment>
<evidence type="ECO:0000313" key="6">
    <source>
        <dbReference type="EMBL" id="TCX05194.1"/>
    </source>
</evidence>
<dbReference type="NCBIfam" id="TIGR02675">
    <property type="entry name" value="tape_meas_nterm"/>
    <property type="match status" value="1"/>
</dbReference>
<evidence type="ECO:0000259" key="5">
    <source>
        <dbReference type="Pfam" id="PF20155"/>
    </source>
</evidence>
<evidence type="ECO:0000256" key="2">
    <source>
        <dbReference type="SAM" id="MobiDB-lite"/>
    </source>
</evidence>
<sequence length="1136" mass="121664">MATLRELIIKVSANSQSFQTEIARASRMGSDYYKTMQRGGRQAAVSARETRQALAEVSAQLSETKSAAMGMAGAFAGVFATGHLIALADEWSSVNARLKQASTSTDDFSNSQRLLMDISQKTGTAFSDNAGLFSRSAASMREFGYSSGDVLKVTEAISTGLKLSGASTSEASAVITQFSQALEQGVLRGEEFNSVNENGDRIIRALAAGMGVARKDLKAMADNGLLTIDKVVPAITAQLRVMQAEFDAMPKTVSASTQKVENAFMAWVGGTNDAYGASAVLAGGLDSLAENIDTVAMAAGALTAVGVTRFLGNWTLQLKSHTEELIRARGAEISSTAAKIEGANASLVQIETEKSLLLSNQRSLVAQLELAQTEKQRASIRTLLARNSMEMVKANKAETATVNELSIANQRLNALTSVTRTAWAGVSSLFGGIPGILMLGAGAWYTWYQNQEQARQSAIQYASTLDEVVEKAKAMSEIQIRGSIADSGDSIDALKDKLEDLRDAQAEAAAEVQKYTSLARQMGVQNDQNNGYVQNAAKYQREYNKISRDIADTTSQLNNAVDAQNKLQTELASKVQASAVAFDKIKSSIIGALNVNEVMATSLSVTIQFMDELKKRSGNGQPPAPQTNTAYDNFIKQQKESIALSQKEGVERAKLKALQDAIKQGAVRTDNKGNILPGQDEQIAAIQGNAATDFKLNESQKKPRGKSEVEKNEDAYTRIVKQQEEQIALAGQSNELAKIKYQIVQGELASLDRAKKETILHNAALIDQKNIAEQLKTFRDGLADSNAAARDRGNIDFLGAGMGGKARDRMKEMADIRTDFLKQQRDLQRDFSRGEISEDLYKQQTEALQAALAERLAIQEDYYKKTDEQQSDWRAGISDSLMNYADQASELSSMAATATSEILDATTNSISNNLTNVLTGAASFKDGMSNIFSSLGETVIKTLIQMATQALITKAIMASFGGGAGGLFGSLFGGASGAASSGTAIQSAGANFSFNALGGVYDSPSLSAYSNGVYSTPQYFAFAKGAGVFGEAGPEAIMPLTRGADGSLGVKAVGRESPAVQNAARQQQERQLLSTGDINVNYHLTGKPDDVMMQTLDAHGRRLAKQIKSELTSDVNNPQNAFGRALYSNLQPKKPR</sequence>
<dbReference type="Pfam" id="PF09718">
    <property type="entry name" value="Tape_meas_lam_C"/>
    <property type="match status" value="1"/>
</dbReference>
<protein>
    <submittedName>
        <fullName evidence="6">Phage tail tape measure protein</fullName>
    </submittedName>
</protein>
<dbReference type="InterPro" id="IPR009302">
    <property type="entry name" value="Tail_length_tape_measure"/>
</dbReference>
<feature type="region of interest" description="Disordered" evidence="2">
    <location>
        <begin position="1110"/>
        <end position="1136"/>
    </location>
</feature>
<feature type="compositionally biased region" description="Polar residues" evidence="2">
    <location>
        <begin position="1110"/>
        <end position="1120"/>
    </location>
</feature>
<dbReference type="InterPro" id="IPR013491">
    <property type="entry name" value="Tape_meas_N"/>
</dbReference>
<dbReference type="NCBIfam" id="TIGR01541">
    <property type="entry name" value="tape_meas_lam_C"/>
    <property type="match status" value="1"/>
</dbReference>
<evidence type="ECO:0000256" key="1">
    <source>
        <dbReference type="SAM" id="Coils"/>
    </source>
</evidence>
<name>A0A483G7W7_KLEPN</name>
<dbReference type="Pfam" id="PF06120">
    <property type="entry name" value="Phage_HK97_TLTM"/>
    <property type="match status" value="1"/>
</dbReference>
<feature type="domain" description="Tail length tape measure" evidence="3">
    <location>
        <begin position="411"/>
        <end position="563"/>
    </location>
</feature>
<dbReference type="Pfam" id="PF20155">
    <property type="entry name" value="TMP_3"/>
    <property type="match status" value="1"/>
</dbReference>
<keyword evidence="1" id="KW-0175">Coiled coil</keyword>
<dbReference type="InterPro" id="IPR006431">
    <property type="entry name" value="Phage_tape_meas_C"/>
</dbReference>
<gene>
    <name evidence="6" type="ORF">ETE71_26070</name>
</gene>
<dbReference type="EMBL" id="SDCE01000038">
    <property type="protein sequence ID" value="TCX05194.1"/>
    <property type="molecule type" value="Genomic_DNA"/>
</dbReference>
<evidence type="ECO:0000259" key="4">
    <source>
        <dbReference type="Pfam" id="PF09718"/>
    </source>
</evidence>
<reference evidence="6" key="1">
    <citation type="submission" date="2019-01" db="EMBL/GenBank/DDBJ databases">
        <authorList>
            <person name="Lista F."/>
            <person name="Anselmo A."/>
        </authorList>
    </citation>
    <scope>NUCLEOTIDE SEQUENCE</scope>
    <source>
        <strain evidence="6">18S</strain>
    </source>
</reference>
<feature type="domain" description="Bacteriophage tail tape measure C-terminal" evidence="4">
    <location>
        <begin position="872"/>
        <end position="956"/>
    </location>
</feature>
<feature type="domain" description="Tape measure protein N-terminal" evidence="5">
    <location>
        <begin position="83"/>
        <end position="272"/>
    </location>
</feature>
<dbReference type="AlphaFoldDB" id="A0A483G7W7"/>
<organism evidence="6">
    <name type="scientific">Klebsiella pneumoniae</name>
    <dbReference type="NCBI Taxonomy" id="573"/>
    <lineage>
        <taxon>Bacteria</taxon>
        <taxon>Pseudomonadati</taxon>
        <taxon>Pseudomonadota</taxon>
        <taxon>Gammaproteobacteria</taxon>
        <taxon>Enterobacterales</taxon>
        <taxon>Enterobacteriaceae</taxon>
        <taxon>Klebsiella/Raoultella group</taxon>
        <taxon>Klebsiella</taxon>
        <taxon>Klebsiella pneumoniae complex</taxon>
    </lineage>
</organism>
<feature type="coiled-coil region" evidence="1">
    <location>
        <begin position="484"/>
        <end position="556"/>
    </location>
</feature>